<feature type="chain" id="PRO_5047057063" evidence="1">
    <location>
        <begin position="20"/>
        <end position="258"/>
    </location>
</feature>
<name>A0ABT3CXP7_9BACT</name>
<dbReference type="SUPFAM" id="SSF49464">
    <property type="entry name" value="Carboxypeptidase regulatory domain-like"/>
    <property type="match status" value="1"/>
</dbReference>
<dbReference type="Pfam" id="PF13715">
    <property type="entry name" value="CarbopepD_reg_2"/>
    <property type="match status" value="1"/>
</dbReference>
<dbReference type="Proteomes" id="UP001300692">
    <property type="component" value="Unassembled WGS sequence"/>
</dbReference>
<keyword evidence="3" id="KW-1185">Reference proteome</keyword>
<proteinExistence type="predicted"/>
<accession>A0ABT3CXP7</accession>
<dbReference type="RefSeq" id="WP_264139098.1">
    <property type="nucleotide sequence ID" value="NZ_JAOYOD010000001.1"/>
</dbReference>
<feature type="signal peptide" evidence="1">
    <location>
        <begin position="1"/>
        <end position="19"/>
    </location>
</feature>
<dbReference type="InterPro" id="IPR008969">
    <property type="entry name" value="CarboxyPept-like_regulatory"/>
</dbReference>
<gene>
    <name evidence="2" type="ORF">N7U62_16375</name>
</gene>
<keyword evidence="1" id="KW-0732">Signal</keyword>
<evidence type="ECO:0000256" key="1">
    <source>
        <dbReference type="SAM" id="SignalP"/>
    </source>
</evidence>
<evidence type="ECO:0000313" key="3">
    <source>
        <dbReference type="Proteomes" id="UP001300692"/>
    </source>
</evidence>
<dbReference type="EMBL" id="JAOYOD010000001">
    <property type="protein sequence ID" value="MCV9388260.1"/>
    <property type="molecule type" value="Genomic_DNA"/>
</dbReference>
<sequence length="258" mass="29845">MKFFSLFALLLVFQLATRAQTITIKGNVIDGQSIESLRDVNIFTQNGKGTYTDIDGNFSLKVFSGDTLHFKLLGYKEVIQTVSDSTAIEKMLISLTKATIVLENVQIRDDFQANTIIRNPNRPTYHVPGVYSKPKTEADDYHLGVMGSIVSPATAIYRATSDTYKQEKRLYEENLDRRQEDKTFEIAKVKMEELLDILDQRLDEYYYLDFIHYIGLDLHSFARRDVYELVQLMPDSLDGYFDQLDKKIRLLEQEQKKP</sequence>
<comment type="caution">
    <text evidence="2">The sequence shown here is derived from an EMBL/GenBank/DDBJ whole genome shotgun (WGS) entry which is preliminary data.</text>
</comment>
<protein>
    <submittedName>
        <fullName evidence="2">Carboxypeptidase-like regulatory domain-containing protein</fullName>
    </submittedName>
</protein>
<organism evidence="2 3">
    <name type="scientific">Reichenbachiella ulvae</name>
    <dbReference type="NCBI Taxonomy" id="2980104"/>
    <lineage>
        <taxon>Bacteria</taxon>
        <taxon>Pseudomonadati</taxon>
        <taxon>Bacteroidota</taxon>
        <taxon>Cytophagia</taxon>
        <taxon>Cytophagales</taxon>
        <taxon>Reichenbachiellaceae</taxon>
        <taxon>Reichenbachiella</taxon>
    </lineage>
</organism>
<evidence type="ECO:0000313" key="2">
    <source>
        <dbReference type="EMBL" id="MCV9388260.1"/>
    </source>
</evidence>
<reference evidence="2 3" key="1">
    <citation type="submission" date="2022-10" db="EMBL/GenBank/DDBJ databases">
        <title>Comparative genomics and taxonomic characterization of three novel marine species of genus Reichenbachiella exhibiting antioxidant and polysaccharide degradation activities.</title>
        <authorList>
            <person name="Muhammad N."/>
            <person name="Lee Y.-J."/>
            <person name="Ko J."/>
            <person name="Kim S.-G."/>
        </authorList>
    </citation>
    <scope>NUCLEOTIDE SEQUENCE [LARGE SCALE GENOMIC DNA]</scope>
    <source>
        <strain evidence="2 3">ABR2-5</strain>
    </source>
</reference>